<dbReference type="InterPro" id="IPR013866">
    <property type="entry name" value="Sphingolipid_d4-desaturase_N"/>
</dbReference>
<sequence length="363" mass="42293">MPPFVEPVVETSEKPTHADRRHPLYIGDWERSIPYVHDTFAKDDLDEPHFKRKRAILEKHPEIQELYGIDKSTKWITLATVSAHLFCAYLFGRVLLDWNWTMVVCSYAVGGTLTQAFGSIIHECCHALTHESLLVNRMIGLLVNVGIPVPIAQSFRRYHLEHHTFQGVLGKDPDLPMEWEVRLISGNAFLKFLWLLIFPIMYVVRGAAMGKNPSFWEIVNIVFTISTDICIWFVCGPRGFLYMMLSLWWGYSINPAAAHFIQEHYTWDDGQETYSYYGSMNKLTLNIGFHNEHHDFTKVAWSKLPAVREIAPEFYNTINYHESWFRVLWEFITMPSFGPQSRVGRDYADHQKARKMVKTEKTQ</sequence>
<gene>
    <name evidence="3" type="primary">DES1_2</name>
    <name evidence="3" type="ORF">K7432_003298</name>
</gene>
<accession>A0ABR2X074</accession>
<evidence type="ECO:0000256" key="1">
    <source>
        <dbReference type="SAM" id="Phobius"/>
    </source>
</evidence>
<dbReference type="PANTHER" id="PTHR12879">
    <property type="entry name" value="SPHINGOLIPID DELTA 4 DESATURASE/C-4 HYDROXYLASE PROTEIN DES2"/>
    <property type="match status" value="1"/>
</dbReference>
<evidence type="ECO:0000259" key="2">
    <source>
        <dbReference type="SMART" id="SM01269"/>
    </source>
</evidence>
<keyword evidence="1" id="KW-0812">Transmembrane</keyword>
<feature type="transmembrane region" description="Helical" evidence="1">
    <location>
        <begin position="215"/>
        <end position="234"/>
    </location>
</feature>
<organism evidence="3 4">
    <name type="scientific">Basidiobolus ranarum</name>
    <dbReference type="NCBI Taxonomy" id="34480"/>
    <lineage>
        <taxon>Eukaryota</taxon>
        <taxon>Fungi</taxon>
        <taxon>Fungi incertae sedis</taxon>
        <taxon>Zoopagomycota</taxon>
        <taxon>Entomophthoromycotina</taxon>
        <taxon>Basidiobolomycetes</taxon>
        <taxon>Basidiobolales</taxon>
        <taxon>Basidiobolaceae</taxon>
        <taxon>Basidiobolus</taxon>
    </lineage>
</organism>
<evidence type="ECO:0000313" key="3">
    <source>
        <dbReference type="EMBL" id="KAK9767139.1"/>
    </source>
</evidence>
<dbReference type="Pfam" id="PF08557">
    <property type="entry name" value="Lipid_DES"/>
    <property type="match status" value="1"/>
</dbReference>
<feature type="transmembrane region" description="Helical" evidence="1">
    <location>
        <begin position="133"/>
        <end position="151"/>
    </location>
</feature>
<reference evidence="3 4" key="1">
    <citation type="submission" date="2023-04" db="EMBL/GenBank/DDBJ databases">
        <title>Genome of Basidiobolus ranarum AG-B5.</title>
        <authorList>
            <person name="Stajich J.E."/>
            <person name="Carter-House D."/>
            <person name="Gryganskyi A."/>
        </authorList>
    </citation>
    <scope>NUCLEOTIDE SEQUENCE [LARGE SCALE GENOMIC DNA]</scope>
    <source>
        <strain evidence="3 4">AG-B5</strain>
    </source>
</reference>
<feature type="transmembrane region" description="Helical" evidence="1">
    <location>
        <begin position="183"/>
        <end position="203"/>
    </location>
</feature>
<keyword evidence="1" id="KW-1133">Transmembrane helix</keyword>
<feature type="transmembrane region" description="Helical" evidence="1">
    <location>
        <begin position="98"/>
        <end position="121"/>
    </location>
</feature>
<keyword evidence="4" id="KW-1185">Reference proteome</keyword>
<dbReference type="EMBL" id="JASJQH010000099">
    <property type="protein sequence ID" value="KAK9767139.1"/>
    <property type="molecule type" value="Genomic_DNA"/>
</dbReference>
<proteinExistence type="predicted"/>
<dbReference type="InterPro" id="IPR005804">
    <property type="entry name" value="FA_desaturase_dom"/>
</dbReference>
<name>A0ABR2X074_9FUNG</name>
<protein>
    <submittedName>
        <fullName evidence="3">Sphingolipid delta-4 desaturase</fullName>
    </submittedName>
</protein>
<dbReference type="Proteomes" id="UP001479436">
    <property type="component" value="Unassembled WGS sequence"/>
</dbReference>
<dbReference type="PANTHER" id="PTHR12879:SF8">
    <property type="entry name" value="SPHINGOLIPID DELTA(4)-DESATURASE DES1"/>
    <property type="match status" value="1"/>
</dbReference>
<feature type="domain" description="Sphingolipid delta4-desaturase N-terminal" evidence="2">
    <location>
        <begin position="35"/>
        <end position="73"/>
    </location>
</feature>
<evidence type="ECO:0000313" key="4">
    <source>
        <dbReference type="Proteomes" id="UP001479436"/>
    </source>
</evidence>
<comment type="caution">
    <text evidence="3">The sequence shown here is derived from an EMBL/GenBank/DDBJ whole genome shotgun (WGS) entry which is preliminary data.</text>
</comment>
<dbReference type="SMART" id="SM01269">
    <property type="entry name" value="Lipid_DES"/>
    <property type="match status" value="1"/>
</dbReference>
<keyword evidence="1" id="KW-0472">Membrane</keyword>
<dbReference type="Pfam" id="PF00487">
    <property type="entry name" value="FA_desaturase"/>
    <property type="match status" value="1"/>
</dbReference>